<name>A0ABV1IRR4_9FIRM</name>
<comment type="caution">
    <text evidence="2">The sequence shown here is derived from an EMBL/GenBank/DDBJ whole genome shotgun (WGS) entry which is preliminary data.</text>
</comment>
<protein>
    <recommendedName>
        <fullName evidence="4">DUF4375 domain-containing protein</fullName>
    </recommendedName>
</protein>
<accession>A0ABV1IRR4</accession>
<dbReference type="RefSeq" id="WP_349110179.1">
    <property type="nucleotide sequence ID" value="NZ_JBBNIN010000002.1"/>
</dbReference>
<gene>
    <name evidence="2" type="ORF">AAAU51_01800</name>
</gene>
<evidence type="ECO:0008006" key="4">
    <source>
        <dbReference type="Google" id="ProtNLM"/>
    </source>
</evidence>
<organism evidence="2 3">
    <name type="scientific">Anaerostipes amylophilus</name>
    <dbReference type="NCBI Taxonomy" id="2981779"/>
    <lineage>
        <taxon>Bacteria</taxon>
        <taxon>Bacillati</taxon>
        <taxon>Bacillota</taxon>
        <taxon>Clostridia</taxon>
        <taxon>Lachnospirales</taxon>
        <taxon>Lachnospiraceae</taxon>
        <taxon>Anaerostipes</taxon>
    </lineage>
</organism>
<proteinExistence type="predicted"/>
<keyword evidence="3" id="KW-1185">Reference proteome</keyword>
<keyword evidence="1" id="KW-0175">Coiled coil</keyword>
<evidence type="ECO:0000256" key="1">
    <source>
        <dbReference type="SAM" id="Coils"/>
    </source>
</evidence>
<evidence type="ECO:0000313" key="3">
    <source>
        <dbReference type="Proteomes" id="UP001482154"/>
    </source>
</evidence>
<evidence type="ECO:0000313" key="2">
    <source>
        <dbReference type="EMBL" id="MEQ2709913.1"/>
    </source>
</evidence>
<feature type="coiled-coil region" evidence="1">
    <location>
        <begin position="130"/>
        <end position="157"/>
    </location>
</feature>
<dbReference type="Proteomes" id="UP001482154">
    <property type="component" value="Unassembled WGS sequence"/>
</dbReference>
<dbReference type="EMBL" id="JBBNIN010000002">
    <property type="protein sequence ID" value="MEQ2709913.1"/>
    <property type="molecule type" value="Genomic_DNA"/>
</dbReference>
<sequence length="204" mass="24362">MRKKLDIIWEKSTLWESVEKWVVKYLKENHAEYQEMQMQSMHLVEDTPALWKLMNDSNGVTLDERDHEALHKYFEIENGRQTFELEYYFFEGQMMAFSYGSMLAQLKKELLGEESEISSHLIELITGIRSDELEKQLQEESEEYQECIREETESEAELKKLNLSSKEWKLVDRYVTAVNNRWLCCGDYLYQAGMKDVMLLLENK</sequence>
<reference evidence="2 3" key="1">
    <citation type="submission" date="2024-04" db="EMBL/GenBank/DDBJ databases">
        <title>Human intestinal bacterial collection.</title>
        <authorList>
            <person name="Pauvert C."/>
            <person name="Hitch T.C.A."/>
            <person name="Clavel T."/>
        </authorList>
    </citation>
    <scope>NUCLEOTIDE SEQUENCE [LARGE SCALE GENOMIC DNA]</scope>
    <source>
        <strain evidence="2 3">CLA-AA-H249</strain>
    </source>
</reference>